<keyword evidence="4" id="KW-0949">S-adenosyl-L-methionine</keyword>
<dbReference type="EMBL" id="JAIS01000088">
    <property type="protein sequence ID" value="KLE00236.1"/>
    <property type="molecule type" value="Genomic_DNA"/>
</dbReference>
<dbReference type="PRINTS" id="PR00508">
    <property type="entry name" value="S21N4MTFRASE"/>
</dbReference>
<gene>
    <name evidence="10" type="ORF">AF76_08190</name>
</gene>
<dbReference type="Gene3D" id="3.40.50.150">
    <property type="entry name" value="Vaccinia Virus protein VP39"/>
    <property type="match status" value="2"/>
</dbReference>
<comment type="caution">
    <text evidence="10">The sequence shown here is derived from an EMBL/GenBank/DDBJ whole genome shotgun (WGS) entry which is preliminary data.</text>
</comment>
<evidence type="ECO:0000256" key="1">
    <source>
        <dbReference type="ARBA" id="ARBA00010203"/>
    </source>
</evidence>
<dbReference type="Pfam" id="PF01555">
    <property type="entry name" value="N6_N4_Mtase"/>
    <property type="match status" value="1"/>
</dbReference>
<dbReference type="PROSITE" id="PS00093">
    <property type="entry name" value="N4_MTASE"/>
    <property type="match status" value="1"/>
</dbReference>
<dbReference type="GO" id="GO:0009307">
    <property type="term" value="P:DNA restriction-modification system"/>
    <property type="evidence" value="ECO:0007669"/>
    <property type="project" value="UniProtKB-KW"/>
</dbReference>
<feature type="domain" description="DNA methylase N-4/N-6" evidence="9">
    <location>
        <begin position="23"/>
        <end position="81"/>
    </location>
</feature>
<dbReference type="InterPro" id="IPR017985">
    <property type="entry name" value="MeTrfase_CN4_CS"/>
</dbReference>
<evidence type="ECO:0000256" key="7">
    <source>
        <dbReference type="ARBA" id="ARBA00049120"/>
    </source>
</evidence>
<dbReference type="EC" id="2.1.1.-" evidence="8"/>
<evidence type="ECO:0000256" key="6">
    <source>
        <dbReference type="ARBA" id="ARBA00023125"/>
    </source>
</evidence>
<accession>A0A837J4P1</accession>
<keyword evidence="6" id="KW-0238">DNA-binding</keyword>
<evidence type="ECO:0000313" key="11">
    <source>
        <dbReference type="Proteomes" id="UP000035526"/>
    </source>
</evidence>
<dbReference type="GO" id="GO:0032259">
    <property type="term" value="P:methylation"/>
    <property type="evidence" value="ECO:0007669"/>
    <property type="project" value="UniProtKB-KW"/>
</dbReference>
<evidence type="ECO:0000256" key="4">
    <source>
        <dbReference type="ARBA" id="ARBA00022691"/>
    </source>
</evidence>
<keyword evidence="3" id="KW-0808">Transferase</keyword>
<evidence type="ECO:0000256" key="3">
    <source>
        <dbReference type="ARBA" id="ARBA00022679"/>
    </source>
</evidence>
<protein>
    <recommendedName>
        <fullName evidence="8">Methyltransferase</fullName>
        <ecNumber evidence="8">2.1.1.-</ecNumber>
    </recommendedName>
</protein>
<dbReference type="GO" id="GO:0008170">
    <property type="term" value="F:N-methyltransferase activity"/>
    <property type="evidence" value="ECO:0007669"/>
    <property type="project" value="InterPro"/>
</dbReference>
<comment type="similarity">
    <text evidence="1">Belongs to the N(4)/N(6)-methyltransferase family. N(4) subfamily.</text>
</comment>
<dbReference type="GO" id="GO:0015667">
    <property type="term" value="F:site-specific DNA-methyltransferase (cytosine-N4-specific) activity"/>
    <property type="evidence" value="ECO:0007669"/>
    <property type="project" value="UniProtKB-EC"/>
</dbReference>
<dbReference type="GO" id="GO:0003677">
    <property type="term" value="F:DNA binding"/>
    <property type="evidence" value="ECO:0007669"/>
    <property type="project" value="UniProtKB-KW"/>
</dbReference>
<evidence type="ECO:0000256" key="2">
    <source>
        <dbReference type="ARBA" id="ARBA00022603"/>
    </source>
</evidence>
<dbReference type="RefSeq" id="WP_046991967.1">
    <property type="nucleotide sequence ID" value="NZ_JAIS01000088.1"/>
</dbReference>
<evidence type="ECO:0000256" key="5">
    <source>
        <dbReference type="ARBA" id="ARBA00022747"/>
    </source>
</evidence>
<organism evidence="10 11">
    <name type="scientific">Aliarcobacter butzleri L351</name>
    <dbReference type="NCBI Taxonomy" id="1447259"/>
    <lineage>
        <taxon>Bacteria</taxon>
        <taxon>Pseudomonadati</taxon>
        <taxon>Campylobacterota</taxon>
        <taxon>Epsilonproteobacteria</taxon>
        <taxon>Campylobacterales</taxon>
        <taxon>Arcobacteraceae</taxon>
        <taxon>Aliarcobacter</taxon>
    </lineage>
</organism>
<dbReference type="InterPro" id="IPR002941">
    <property type="entry name" value="DNA_methylase_N4/N6"/>
</dbReference>
<proteinExistence type="inferred from homology"/>
<comment type="catalytic activity">
    <reaction evidence="7">
        <text>a 2'-deoxycytidine in DNA + S-adenosyl-L-methionine = an N(4)-methyl-2'-deoxycytidine in DNA + S-adenosyl-L-homocysteine + H(+)</text>
        <dbReference type="Rhea" id="RHEA:16857"/>
        <dbReference type="Rhea" id="RHEA-COMP:11369"/>
        <dbReference type="Rhea" id="RHEA-COMP:13674"/>
        <dbReference type="ChEBI" id="CHEBI:15378"/>
        <dbReference type="ChEBI" id="CHEBI:57856"/>
        <dbReference type="ChEBI" id="CHEBI:59789"/>
        <dbReference type="ChEBI" id="CHEBI:85452"/>
        <dbReference type="ChEBI" id="CHEBI:137933"/>
        <dbReference type="EC" id="2.1.1.113"/>
    </reaction>
</comment>
<evidence type="ECO:0000259" key="9">
    <source>
        <dbReference type="Pfam" id="PF01555"/>
    </source>
</evidence>
<name>A0A837J4P1_9BACT</name>
<dbReference type="InterPro" id="IPR001091">
    <property type="entry name" value="RM_Methyltransferase"/>
</dbReference>
<dbReference type="SUPFAM" id="SSF53335">
    <property type="entry name" value="S-adenosyl-L-methionine-dependent methyltransferases"/>
    <property type="match status" value="2"/>
</dbReference>
<evidence type="ECO:0000313" key="10">
    <source>
        <dbReference type="EMBL" id="KLE00236.1"/>
    </source>
</evidence>
<keyword evidence="5" id="KW-0680">Restriction system</keyword>
<dbReference type="Proteomes" id="UP000035526">
    <property type="component" value="Unassembled WGS sequence"/>
</dbReference>
<evidence type="ECO:0000256" key="8">
    <source>
        <dbReference type="RuleBase" id="RU362026"/>
    </source>
</evidence>
<dbReference type="AlphaFoldDB" id="A0A837J4P1"/>
<sequence>MEQLQYTQEEVTNLLSQSTATGRWSKFGPYYAMFPVDFALDVINKYSNVGDYILDPFSGRGTTIYAASMLDRQGVGIDINPLGWLYAAVKINPANKRDILKRLHEIDFLAKEVYANAYQEYDEFFNTCYSKKVLNFLIAARAELDWKKNKTDRTLLGFLVVHLHGRHGASLSNQMQSVKACGTNYALKWWKEKGFVAPDIDPVELISNKIEWRYAKGQTQFKNTKIYLGDSTEYLLKQPIRKNEYNLLFTSPPYYGVTDYFHDQWLRLWLLGGIAKQQKQQDKNKNSFSDKEHYESLIHNVFKKAKRSLTDTASIYVRTDARKFTQEATIKILSNLFPEKNMEIIHRPYTKRTQTALHGDNRQKPGEIDIILTA</sequence>
<dbReference type="InterPro" id="IPR029063">
    <property type="entry name" value="SAM-dependent_MTases_sf"/>
</dbReference>
<keyword evidence="2" id="KW-0489">Methyltransferase</keyword>
<reference evidence="10 11" key="1">
    <citation type="submission" date="2014-01" db="EMBL/GenBank/DDBJ databases">
        <title>Development of a Comparative Genomic Fingerprinting Assay for High Resolution Genotyping of Arcobacter butzleri.</title>
        <authorList>
            <person name="Webb A.L."/>
            <person name="Inglis G.D."/>
            <person name="Kruczkiewicz P."/>
            <person name="Selinger L.B."/>
            <person name="Taboada E.N."/>
        </authorList>
    </citation>
    <scope>NUCLEOTIDE SEQUENCE [LARGE SCALE GENOMIC DNA]</scope>
    <source>
        <strain evidence="10 11">L351</strain>
    </source>
</reference>